<dbReference type="InterPro" id="IPR044876">
    <property type="entry name" value="HRDC_dom_sf"/>
</dbReference>
<dbReference type="GO" id="GO:0006139">
    <property type="term" value="P:nucleobase-containing compound metabolic process"/>
    <property type="evidence" value="ECO:0007669"/>
    <property type="project" value="InterPro"/>
</dbReference>
<dbReference type="SUPFAM" id="SSF53098">
    <property type="entry name" value="Ribonuclease H-like"/>
    <property type="match status" value="1"/>
</dbReference>
<dbReference type="InterPro" id="IPR036397">
    <property type="entry name" value="RNaseH_sf"/>
</dbReference>
<evidence type="ECO:0000313" key="2">
    <source>
        <dbReference type="EMBL" id="OKL45994.1"/>
    </source>
</evidence>
<dbReference type="PANTHER" id="PTHR47649">
    <property type="entry name" value="RIBONUCLEASE D"/>
    <property type="match status" value="1"/>
</dbReference>
<dbReference type="SMART" id="SM00341">
    <property type="entry name" value="HRDC"/>
    <property type="match status" value="1"/>
</dbReference>
<organism evidence="2 3">
    <name type="scientific">Boudabousia liubingyangii</name>
    <dbReference type="NCBI Taxonomy" id="1921764"/>
    <lineage>
        <taxon>Bacteria</taxon>
        <taxon>Bacillati</taxon>
        <taxon>Actinomycetota</taxon>
        <taxon>Actinomycetes</taxon>
        <taxon>Actinomycetales</taxon>
        <taxon>Actinomycetaceae</taxon>
        <taxon>Boudabousia</taxon>
    </lineage>
</organism>
<protein>
    <recommendedName>
        <fullName evidence="1">HRDC domain-containing protein</fullName>
    </recommendedName>
</protein>
<dbReference type="STRING" id="1921764.BSR28_04405"/>
<reference evidence="2 3" key="1">
    <citation type="submission" date="2016-11" db="EMBL/GenBank/DDBJ databases">
        <title>Actinomyces gypaetusis sp. nov. isolated from the vulture Gypaetus barbatus in Qinghai Tibet Plateau China.</title>
        <authorList>
            <person name="Meng X."/>
        </authorList>
    </citation>
    <scope>NUCLEOTIDE SEQUENCE [LARGE SCALE GENOMIC DNA]</scope>
    <source>
        <strain evidence="2 3">VUL4_2</strain>
    </source>
</reference>
<dbReference type="InterPro" id="IPR002121">
    <property type="entry name" value="HRDC_dom"/>
</dbReference>
<dbReference type="SMART" id="SM00474">
    <property type="entry name" value="35EXOc"/>
    <property type="match status" value="1"/>
</dbReference>
<dbReference type="OrthoDB" id="144122at2"/>
<evidence type="ECO:0000313" key="3">
    <source>
        <dbReference type="Proteomes" id="UP000186785"/>
    </source>
</evidence>
<feature type="domain" description="HRDC" evidence="1">
    <location>
        <begin position="226"/>
        <end position="306"/>
    </location>
</feature>
<keyword evidence="3" id="KW-1185">Reference proteome</keyword>
<dbReference type="Pfam" id="PF01612">
    <property type="entry name" value="DNA_pol_A_exo1"/>
    <property type="match status" value="1"/>
</dbReference>
<dbReference type="Proteomes" id="UP000186785">
    <property type="component" value="Unassembled WGS sequence"/>
</dbReference>
<dbReference type="SUPFAM" id="SSF47819">
    <property type="entry name" value="HRDC-like"/>
    <property type="match status" value="1"/>
</dbReference>
<comment type="caution">
    <text evidence="2">The sequence shown here is derived from an EMBL/GenBank/DDBJ whole genome shotgun (WGS) entry which is preliminary data.</text>
</comment>
<dbReference type="AlphaFoldDB" id="A0A1Q5PJE2"/>
<dbReference type="CDD" id="cd06142">
    <property type="entry name" value="RNaseD_exo"/>
    <property type="match status" value="1"/>
</dbReference>
<proteinExistence type="predicted"/>
<gene>
    <name evidence="2" type="ORF">BSR29_08420</name>
</gene>
<dbReference type="Gene3D" id="3.30.420.10">
    <property type="entry name" value="Ribonuclease H-like superfamily/Ribonuclease H"/>
    <property type="match status" value="1"/>
</dbReference>
<dbReference type="GO" id="GO:0000166">
    <property type="term" value="F:nucleotide binding"/>
    <property type="evidence" value="ECO:0007669"/>
    <property type="project" value="InterPro"/>
</dbReference>
<dbReference type="GO" id="GO:0003676">
    <property type="term" value="F:nucleic acid binding"/>
    <property type="evidence" value="ECO:0007669"/>
    <property type="project" value="InterPro"/>
</dbReference>
<dbReference type="PROSITE" id="PS50967">
    <property type="entry name" value="HRDC"/>
    <property type="match status" value="1"/>
</dbReference>
<name>A0A1Q5PJE2_9ACTO</name>
<evidence type="ECO:0000259" key="1">
    <source>
        <dbReference type="PROSITE" id="PS50967"/>
    </source>
</evidence>
<dbReference type="InterPro" id="IPR010997">
    <property type="entry name" value="HRDC-like_sf"/>
</dbReference>
<dbReference type="RefSeq" id="WP_073709861.1">
    <property type="nucleotide sequence ID" value="NZ_MQSV01000007.1"/>
</dbReference>
<dbReference type="Pfam" id="PF00570">
    <property type="entry name" value="HRDC"/>
    <property type="match status" value="1"/>
</dbReference>
<dbReference type="InterPro" id="IPR002562">
    <property type="entry name" value="3'-5'_exonuclease_dom"/>
</dbReference>
<dbReference type="PANTHER" id="PTHR47649:SF1">
    <property type="entry name" value="RIBONUCLEASE D"/>
    <property type="match status" value="1"/>
</dbReference>
<accession>A0A1Q5PJE2</accession>
<dbReference type="InterPro" id="IPR012337">
    <property type="entry name" value="RNaseH-like_sf"/>
</dbReference>
<dbReference type="Gene3D" id="1.10.150.80">
    <property type="entry name" value="HRDC domain"/>
    <property type="match status" value="2"/>
</dbReference>
<sequence>MSDSSKNLSEFRLVKVPTRGVPDPVDTATALKSVSEAVLAEPGPVAVDAERASGFRYGEPTVLVQLKVAGGQTFLLDTIAVEDLSSLQASVGQQEWILHDADQDLRGIAEHGLRPAKVFDTSVAARLIGLRRFGLAAVCEQLLGLTLDKDHQRANWATRPLPQDWLRYAALDVELLHQLREILLERLSELDRLSWFEESCEAIRLAGPRAPKPDRWRKGAHGVLRSPREFALLKELWEVRDDAAKELDVSPSKLVNTKALVAAAAQHPRNRRDLGKIHAFRSPLARQYEERWLAAVETVRWLPPEELPPVKPASSPSYIPIFGSKDELKDAASRGFDSLKAKLNRLATDLDIESVLIATSAQIKHLAWLRADYALSDEAPDYAAEMEELGLLPWQQAQLLKLL</sequence>
<dbReference type="GO" id="GO:0008408">
    <property type="term" value="F:3'-5' exonuclease activity"/>
    <property type="evidence" value="ECO:0007669"/>
    <property type="project" value="InterPro"/>
</dbReference>
<dbReference type="EMBL" id="MQSV01000007">
    <property type="protein sequence ID" value="OKL45994.1"/>
    <property type="molecule type" value="Genomic_DNA"/>
</dbReference>
<dbReference type="InterPro" id="IPR051086">
    <property type="entry name" value="RNase_D-like"/>
</dbReference>